<dbReference type="Proteomes" id="UP001597237">
    <property type="component" value="Unassembled WGS sequence"/>
</dbReference>
<evidence type="ECO:0000313" key="2">
    <source>
        <dbReference type="Proteomes" id="UP001597237"/>
    </source>
</evidence>
<dbReference type="InterPro" id="IPR009959">
    <property type="entry name" value="Cyclase_SnoaL-like"/>
</dbReference>
<dbReference type="RefSeq" id="WP_377284027.1">
    <property type="nucleotide sequence ID" value="NZ_JBHRSI010000010.1"/>
</dbReference>
<protein>
    <submittedName>
        <fullName evidence="1">Ester cyclase</fullName>
    </submittedName>
</protein>
<keyword evidence="2" id="KW-1185">Reference proteome</keyword>
<dbReference type="Pfam" id="PF07366">
    <property type="entry name" value="SnoaL"/>
    <property type="match status" value="1"/>
</dbReference>
<name>A0ABW4N2M4_9CAUL</name>
<dbReference type="SUPFAM" id="SSF54427">
    <property type="entry name" value="NTF2-like"/>
    <property type="match status" value="1"/>
</dbReference>
<sequence length="140" mass="15759">MAISPADMDRMLDEHFGYEVRDDVEGVLATLTEDVEHDIVGSPTGPTRGPAAARGFYENLFADLADGEVKSLRRLYGEDFMVDDSVWRGRAPGRPFGLEGRDRPLEFRLLHVLEFAEGGKIKRENVWLDLASIIRQLPQD</sequence>
<organism evidence="1 2">
    <name type="scientific">Phenylobacterium terrae</name>
    <dbReference type="NCBI Taxonomy" id="2665495"/>
    <lineage>
        <taxon>Bacteria</taxon>
        <taxon>Pseudomonadati</taxon>
        <taxon>Pseudomonadota</taxon>
        <taxon>Alphaproteobacteria</taxon>
        <taxon>Caulobacterales</taxon>
        <taxon>Caulobacteraceae</taxon>
        <taxon>Phenylobacterium</taxon>
    </lineage>
</organism>
<dbReference type="Gene3D" id="3.10.450.50">
    <property type="match status" value="1"/>
</dbReference>
<gene>
    <name evidence="1" type="ORF">ACFSC0_08500</name>
</gene>
<proteinExistence type="predicted"/>
<comment type="caution">
    <text evidence="1">The sequence shown here is derived from an EMBL/GenBank/DDBJ whole genome shotgun (WGS) entry which is preliminary data.</text>
</comment>
<reference evidence="2" key="1">
    <citation type="journal article" date="2019" name="Int. J. Syst. Evol. Microbiol.">
        <title>The Global Catalogue of Microorganisms (GCM) 10K type strain sequencing project: providing services to taxonomists for standard genome sequencing and annotation.</title>
        <authorList>
            <consortium name="The Broad Institute Genomics Platform"/>
            <consortium name="The Broad Institute Genome Sequencing Center for Infectious Disease"/>
            <person name="Wu L."/>
            <person name="Ma J."/>
        </authorList>
    </citation>
    <scope>NUCLEOTIDE SEQUENCE [LARGE SCALE GENOMIC DNA]</scope>
    <source>
        <strain evidence="2">DFY28</strain>
    </source>
</reference>
<dbReference type="EMBL" id="JBHUEY010000001">
    <property type="protein sequence ID" value="MFD1783430.1"/>
    <property type="molecule type" value="Genomic_DNA"/>
</dbReference>
<evidence type="ECO:0000313" key="1">
    <source>
        <dbReference type="EMBL" id="MFD1783430.1"/>
    </source>
</evidence>
<accession>A0ABW4N2M4</accession>
<dbReference type="InterPro" id="IPR032710">
    <property type="entry name" value="NTF2-like_dom_sf"/>
</dbReference>